<dbReference type="Proteomes" id="UP000693970">
    <property type="component" value="Unassembled WGS sequence"/>
</dbReference>
<feature type="compositionally biased region" description="Low complexity" evidence="1">
    <location>
        <begin position="77"/>
        <end position="91"/>
    </location>
</feature>
<dbReference type="EMBL" id="JAGRRH010000015">
    <property type="protein sequence ID" value="KAG7357700.1"/>
    <property type="molecule type" value="Genomic_DNA"/>
</dbReference>
<name>A0A9K3PS12_9STRA</name>
<protein>
    <submittedName>
        <fullName evidence="2">Uncharacterized protein</fullName>
    </submittedName>
</protein>
<sequence>MIVSGSFLFLTLETKRGRSCWSFLPSRILPYLCGLKWNENVADYMLLYHPTEAQEMIQNYLMIRRTQEYRNYHRTWQQQQQQQNGQHEQQQGSTQNPPSRPPLLQFISELVVTPSLTTTRMTKVTAAWTTFRTMTQQQEQQL</sequence>
<reference evidence="2" key="2">
    <citation type="submission" date="2021-04" db="EMBL/GenBank/DDBJ databases">
        <authorList>
            <person name="Podell S."/>
        </authorList>
    </citation>
    <scope>NUCLEOTIDE SEQUENCE</scope>
    <source>
        <strain evidence="2">Hildebrandi</strain>
    </source>
</reference>
<evidence type="ECO:0000256" key="1">
    <source>
        <dbReference type="SAM" id="MobiDB-lite"/>
    </source>
</evidence>
<gene>
    <name evidence="2" type="ORF">IV203_002388</name>
</gene>
<evidence type="ECO:0000313" key="2">
    <source>
        <dbReference type="EMBL" id="KAG7357700.1"/>
    </source>
</evidence>
<accession>A0A9K3PS12</accession>
<proteinExistence type="predicted"/>
<dbReference type="OrthoDB" id="48923at2759"/>
<reference evidence="2" key="1">
    <citation type="journal article" date="2021" name="Sci. Rep.">
        <title>Diploid genomic architecture of Nitzschia inconspicua, an elite biomass production diatom.</title>
        <authorList>
            <person name="Oliver A."/>
            <person name="Podell S."/>
            <person name="Pinowska A."/>
            <person name="Traller J.C."/>
            <person name="Smith S.R."/>
            <person name="McClure R."/>
            <person name="Beliaev A."/>
            <person name="Bohutskyi P."/>
            <person name="Hill E.A."/>
            <person name="Rabines A."/>
            <person name="Zheng H."/>
            <person name="Allen L.Z."/>
            <person name="Kuo A."/>
            <person name="Grigoriev I.V."/>
            <person name="Allen A.E."/>
            <person name="Hazlebeck D."/>
            <person name="Allen E.E."/>
        </authorList>
    </citation>
    <scope>NUCLEOTIDE SEQUENCE</scope>
    <source>
        <strain evidence="2">Hildebrandi</strain>
    </source>
</reference>
<feature type="region of interest" description="Disordered" evidence="1">
    <location>
        <begin position="74"/>
        <end position="100"/>
    </location>
</feature>
<comment type="caution">
    <text evidence="2">The sequence shown here is derived from an EMBL/GenBank/DDBJ whole genome shotgun (WGS) entry which is preliminary data.</text>
</comment>
<dbReference type="AlphaFoldDB" id="A0A9K3PS12"/>
<evidence type="ECO:0000313" key="3">
    <source>
        <dbReference type="Proteomes" id="UP000693970"/>
    </source>
</evidence>
<keyword evidence="3" id="KW-1185">Reference proteome</keyword>
<organism evidence="2 3">
    <name type="scientific">Nitzschia inconspicua</name>
    <dbReference type="NCBI Taxonomy" id="303405"/>
    <lineage>
        <taxon>Eukaryota</taxon>
        <taxon>Sar</taxon>
        <taxon>Stramenopiles</taxon>
        <taxon>Ochrophyta</taxon>
        <taxon>Bacillariophyta</taxon>
        <taxon>Bacillariophyceae</taxon>
        <taxon>Bacillariophycidae</taxon>
        <taxon>Bacillariales</taxon>
        <taxon>Bacillariaceae</taxon>
        <taxon>Nitzschia</taxon>
    </lineage>
</organism>